<sequence length="450" mass="52160">MQNLPKSDGTAPGNRFSVSRLCESDCYRTFARKEPYHKAGNWLCLYNTLFPGYSIQVDLRRQWISQMVEEVQKVVHHLTTEISYQDFRFQAVPYCDTYNENIKVLAPTQFLITVPMRGLAGYREARQQRWRYYSLKGARLPRPLQDPEGLQQWLEVEQFLKSPGQWREADVNIEGDIVPAKVLQVFRKLVENAIETCHLSGRVRMLMDHLVVRVVVETSAGQVELQLTPSVDIPTAWSKKAQWPSCLKRWPSPETVQCIKSFGFSLLACSSYHWQLSFLRAEQVLLEQLDEDGGCRRKCFQALRQMKEDVWCPGTRPVITSYHLQTVLFWTCEKYPYPKDWQVFTRGFLRLVRKLHKCVSQRFLKHYFVRKSNLLQHASSCELDALAQTLAFFLKDPQTSLLPVLTVDLLNSHTCGERTHQTHYTEALLKVLKAEVKCKEEGNGSDAAFT</sequence>
<dbReference type="PANTHER" id="PTHR10656">
    <property type="entry name" value="CELL FATE DETERMINING PROTEIN MAB21-RELATED"/>
    <property type="match status" value="1"/>
</dbReference>
<dbReference type="AlphaFoldDB" id="A0AAD4YJ61"/>
<comment type="caution">
    <text evidence="4">The sequence shown here is derived from an EMBL/GenBank/DDBJ whole genome shotgun (WGS) entry which is preliminary data.</text>
</comment>
<evidence type="ECO:0000259" key="3">
    <source>
        <dbReference type="Pfam" id="PF20266"/>
    </source>
</evidence>
<dbReference type="Gene3D" id="1.10.1410.40">
    <property type="match status" value="1"/>
</dbReference>
<comment type="similarity">
    <text evidence="1">Belongs to the mab-21 family.</text>
</comment>
<evidence type="ECO:0000256" key="1">
    <source>
        <dbReference type="ARBA" id="ARBA00008307"/>
    </source>
</evidence>
<accession>A0AAD4YJ61</accession>
<dbReference type="SMART" id="SM01265">
    <property type="entry name" value="Mab-21"/>
    <property type="match status" value="1"/>
</dbReference>
<keyword evidence="5" id="KW-1185">Reference proteome</keyword>
<dbReference type="Pfam" id="PF20266">
    <property type="entry name" value="Mab-21_C"/>
    <property type="match status" value="1"/>
</dbReference>
<dbReference type="Pfam" id="PF03281">
    <property type="entry name" value="Mab-21"/>
    <property type="match status" value="1"/>
</dbReference>
<evidence type="ECO:0000313" key="4">
    <source>
        <dbReference type="EMBL" id="KAI4549131.1"/>
    </source>
</evidence>
<organism evidence="4 5">
    <name type="scientific">Ovis ammon polii</name>
    <dbReference type="NCBI Taxonomy" id="230172"/>
    <lineage>
        <taxon>Eukaryota</taxon>
        <taxon>Metazoa</taxon>
        <taxon>Chordata</taxon>
        <taxon>Craniata</taxon>
        <taxon>Vertebrata</taxon>
        <taxon>Euteleostomi</taxon>
        <taxon>Mammalia</taxon>
        <taxon>Eutheria</taxon>
        <taxon>Laurasiatheria</taxon>
        <taxon>Artiodactyla</taxon>
        <taxon>Ruminantia</taxon>
        <taxon>Pecora</taxon>
        <taxon>Bovidae</taxon>
        <taxon>Caprinae</taxon>
        <taxon>Ovis</taxon>
    </lineage>
</organism>
<feature type="domain" description="Mab-21-like nucleotidyltransferase" evidence="2">
    <location>
        <begin position="98"/>
        <end position="288"/>
    </location>
</feature>
<dbReference type="Gene3D" id="3.30.460.90">
    <property type="match status" value="1"/>
</dbReference>
<evidence type="ECO:0008006" key="6">
    <source>
        <dbReference type="Google" id="ProtNLM"/>
    </source>
</evidence>
<dbReference type="InterPro" id="IPR024810">
    <property type="entry name" value="MAB21L/cGLR"/>
</dbReference>
<protein>
    <recommendedName>
        <fullName evidence="6">Protein mab-21-like 3</fullName>
    </recommendedName>
</protein>
<gene>
    <name evidence="4" type="ORF">MG293_001461</name>
</gene>
<dbReference type="PANTHER" id="PTHR10656:SF30">
    <property type="entry name" value="PROTEIN MAB-21-LIKE 3"/>
    <property type="match status" value="1"/>
</dbReference>
<dbReference type="InterPro" id="IPR046906">
    <property type="entry name" value="Mab-21_HhH/H2TH-like"/>
</dbReference>
<evidence type="ECO:0000313" key="5">
    <source>
        <dbReference type="Proteomes" id="UP001214576"/>
    </source>
</evidence>
<evidence type="ECO:0000259" key="2">
    <source>
        <dbReference type="Pfam" id="PF03281"/>
    </source>
</evidence>
<dbReference type="Proteomes" id="UP001214576">
    <property type="component" value="Unassembled WGS sequence"/>
</dbReference>
<name>A0AAD4YJ61_OVIAM</name>
<reference evidence="4" key="1">
    <citation type="submission" date="2022-03" db="EMBL/GenBank/DDBJ databases">
        <title>Genomic analyses of argali, domestic sheep and their hybrids provide insights into chromosomal evolution, heterosis and genetic basis of agronomic traits.</title>
        <authorList>
            <person name="Li M."/>
        </authorList>
    </citation>
    <scope>NUCLEOTIDE SEQUENCE</scope>
    <source>
        <strain evidence="4">CAU-MHL-2022a</strain>
        <tissue evidence="4">Skin</tissue>
    </source>
</reference>
<feature type="domain" description="Mab-21-like HhH/H2TH-like" evidence="3">
    <location>
        <begin position="295"/>
        <end position="390"/>
    </location>
</feature>
<proteinExistence type="inferred from homology"/>
<dbReference type="EMBL" id="JAKZEL010000001">
    <property type="protein sequence ID" value="KAI4549131.1"/>
    <property type="molecule type" value="Genomic_DNA"/>
</dbReference>
<dbReference type="InterPro" id="IPR046903">
    <property type="entry name" value="Mab-21-like_nuc_Trfase"/>
</dbReference>